<dbReference type="InterPro" id="IPR036663">
    <property type="entry name" value="Fumarylacetoacetase_C_sf"/>
</dbReference>
<comment type="similarity">
    <text evidence="2">Belongs to the hydratase/decarboxylase family.</text>
</comment>
<accession>A0A5E7AL58</accession>
<evidence type="ECO:0000259" key="4">
    <source>
        <dbReference type="Pfam" id="PF01557"/>
    </source>
</evidence>
<evidence type="ECO:0000256" key="1">
    <source>
        <dbReference type="ARBA" id="ARBA00010211"/>
    </source>
</evidence>
<dbReference type="Pfam" id="PF01557">
    <property type="entry name" value="FAA_hydrolase"/>
    <property type="match status" value="1"/>
</dbReference>
<dbReference type="EMBL" id="CABVHP010000002">
    <property type="protein sequence ID" value="VVN79225.1"/>
    <property type="molecule type" value="Genomic_DNA"/>
</dbReference>
<dbReference type="InterPro" id="IPR011234">
    <property type="entry name" value="Fumarylacetoacetase-like_C"/>
</dbReference>
<evidence type="ECO:0000256" key="3">
    <source>
        <dbReference type="ARBA" id="ARBA00022723"/>
    </source>
</evidence>
<protein>
    <recommendedName>
        <fullName evidence="4">Fumarylacetoacetase-like C-terminal domain-containing protein</fullName>
    </recommendedName>
</protein>
<comment type="similarity">
    <text evidence="1">Belongs to the FAH family.</text>
</comment>
<dbReference type="RefSeq" id="WP_150636743.1">
    <property type="nucleotide sequence ID" value="NZ_CABVHP010000002.1"/>
</dbReference>
<dbReference type="PANTHER" id="PTHR42796">
    <property type="entry name" value="FUMARYLACETOACETATE HYDROLASE DOMAIN-CONTAINING PROTEIN 2A-RELATED"/>
    <property type="match status" value="1"/>
</dbReference>
<evidence type="ECO:0000256" key="2">
    <source>
        <dbReference type="ARBA" id="ARBA00010715"/>
    </source>
</evidence>
<gene>
    <name evidence="5" type="primary">yisK</name>
    <name evidence="5" type="ORF">PS704_00962</name>
</gene>
<dbReference type="OrthoDB" id="9805307at2"/>
<evidence type="ECO:0000313" key="5">
    <source>
        <dbReference type="EMBL" id="VVN79225.1"/>
    </source>
</evidence>
<dbReference type="Gene3D" id="3.90.850.10">
    <property type="entry name" value="Fumarylacetoacetase-like, C-terminal domain"/>
    <property type="match status" value="1"/>
</dbReference>
<dbReference type="GO" id="GO:0003824">
    <property type="term" value="F:catalytic activity"/>
    <property type="evidence" value="ECO:0007669"/>
    <property type="project" value="InterPro"/>
</dbReference>
<dbReference type="Proteomes" id="UP000326557">
    <property type="component" value="Unassembled WGS sequence"/>
</dbReference>
<dbReference type="GO" id="GO:0046872">
    <property type="term" value="F:metal ion binding"/>
    <property type="evidence" value="ECO:0007669"/>
    <property type="project" value="UniProtKB-KW"/>
</dbReference>
<evidence type="ECO:0000313" key="6">
    <source>
        <dbReference type="Proteomes" id="UP000326557"/>
    </source>
</evidence>
<dbReference type="AlphaFoldDB" id="A0A5E7AL58"/>
<name>A0A5E7AL58_PSEFL</name>
<organism evidence="5 6">
    <name type="scientific">Pseudomonas fluorescens</name>
    <dbReference type="NCBI Taxonomy" id="294"/>
    <lineage>
        <taxon>Bacteria</taxon>
        <taxon>Pseudomonadati</taxon>
        <taxon>Pseudomonadota</taxon>
        <taxon>Gammaproteobacteria</taxon>
        <taxon>Pseudomonadales</taxon>
        <taxon>Pseudomonadaceae</taxon>
        <taxon>Pseudomonas</taxon>
    </lineage>
</organism>
<reference evidence="5 6" key="1">
    <citation type="submission" date="2019-09" db="EMBL/GenBank/DDBJ databases">
        <authorList>
            <person name="Chandra G."/>
            <person name="Truman W A."/>
        </authorList>
    </citation>
    <scope>NUCLEOTIDE SEQUENCE [LARGE SCALE GENOMIC DNA]</scope>
    <source>
        <strain evidence="5">PS704</strain>
    </source>
</reference>
<sequence>MKYQLFAYQSDTATPSTGLLLDGRAYDLGRAANAVFLDLPSVTIDGLLEDWKLSNEQLQTLAKEIADKPANFKAQLFDLGAVEFASPLQRPGTIYAAGANYRDHVEAMARAFNMNLSLDPRSDGIAPWHFIKAGRGSLAAHKQIVGIPEGTKKLDWEAELAVVIGRRAYRVSADNALDYVAGYTVANDLSARDSLVRDKVDASSPFRFDWIGHKVFNGACPLGPFLTPSQFVDDPENLGIKLWRNGQLEQDSNTSNHLYGIADQIEYLSQRIELFPGDILLTGTPAGVGMEKGVFLDRGDVLKVWIDGLGELETIIA</sequence>
<dbReference type="InterPro" id="IPR051121">
    <property type="entry name" value="FAH"/>
</dbReference>
<proteinExistence type="inferred from homology"/>
<feature type="domain" description="Fumarylacetoacetase-like C-terminal" evidence="4">
    <location>
        <begin position="93"/>
        <end position="314"/>
    </location>
</feature>
<keyword evidence="3" id="KW-0479">Metal-binding</keyword>
<dbReference type="SUPFAM" id="SSF56529">
    <property type="entry name" value="FAH"/>
    <property type="match status" value="1"/>
</dbReference>
<dbReference type="GO" id="GO:0044281">
    <property type="term" value="P:small molecule metabolic process"/>
    <property type="evidence" value="ECO:0007669"/>
    <property type="project" value="UniProtKB-ARBA"/>
</dbReference>
<dbReference type="PANTHER" id="PTHR42796:SF4">
    <property type="entry name" value="FUMARYLACETOACETATE HYDROLASE DOMAIN-CONTAINING PROTEIN 2A"/>
    <property type="match status" value="1"/>
</dbReference>